<proteinExistence type="predicted"/>
<sequence>MAALLKLKAESTVLTFHESSECITSDNMDHTFCGVMFPLVVHKSLPVSSIFVTSISVRGGLGNVSVYASHQEAEIDPDPELFDLIYTGTHQASYNTMVPLTLPTPLSLSPGSRVVLYVHSTLPGDQALVYDNYCGAGPIWTDDFITVEDGLAHVSNKAFGRTSMWGWGSAWRRDRAFVGRINYGVRWSLWRPATHLSYGPSFRDCGRALFILQRRDECIWAMMPDDVIMYILNFCRFDWFNDSVEDLERQSSYTRLRVRQGREDEVDSDDSSNDSYSSGGVSSAPVVGSNVHTRQQARAINSARRLNSIRGHPMFAQVLREAGLMGPDERADGMVL</sequence>
<evidence type="ECO:0000256" key="1">
    <source>
        <dbReference type="SAM" id="MobiDB-lite"/>
    </source>
</evidence>
<feature type="compositionally biased region" description="Low complexity" evidence="1">
    <location>
        <begin position="273"/>
        <end position="291"/>
    </location>
</feature>
<dbReference type="AlphaFoldDB" id="A0A9W6ZME7"/>
<feature type="region of interest" description="Disordered" evidence="1">
    <location>
        <begin position="258"/>
        <end position="293"/>
    </location>
</feature>
<accession>A0A9W6ZME7</accession>
<dbReference type="EMBL" id="BRXZ01003376">
    <property type="protein sequence ID" value="GMH53678.1"/>
    <property type="molecule type" value="Genomic_DNA"/>
</dbReference>
<dbReference type="OrthoDB" id="410247at2759"/>
<dbReference type="Proteomes" id="UP001165082">
    <property type="component" value="Unassembled WGS sequence"/>
</dbReference>
<organism evidence="2 3">
    <name type="scientific">Triparma retinervis</name>
    <dbReference type="NCBI Taxonomy" id="2557542"/>
    <lineage>
        <taxon>Eukaryota</taxon>
        <taxon>Sar</taxon>
        <taxon>Stramenopiles</taxon>
        <taxon>Ochrophyta</taxon>
        <taxon>Bolidophyceae</taxon>
        <taxon>Parmales</taxon>
        <taxon>Triparmaceae</taxon>
        <taxon>Triparma</taxon>
    </lineage>
</organism>
<evidence type="ECO:0000313" key="3">
    <source>
        <dbReference type="Proteomes" id="UP001165082"/>
    </source>
</evidence>
<feature type="non-terminal residue" evidence="2">
    <location>
        <position position="336"/>
    </location>
</feature>
<evidence type="ECO:0000313" key="2">
    <source>
        <dbReference type="EMBL" id="GMH53678.1"/>
    </source>
</evidence>
<name>A0A9W6ZME7_9STRA</name>
<reference evidence="2" key="1">
    <citation type="submission" date="2022-07" db="EMBL/GenBank/DDBJ databases">
        <title>Genome analysis of Parmales, a sister group of diatoms, reveals the evolutionary specialization of diatoms from phago-mixotrophs to photoautotrophs.</title>
        <authorList>
            <person name="Ban H."/>
            <person name="Sato S."/>
            <person name="Yoshikawa S."/>
            <person name="Kazumasa Y."/>
            <person name="Nakamura Y."/>
            <person name="Ichinomiya M."/>
            <person name="Saitoh K."/>
            <person name="Sato N."/>
            <person name="Blanc-Mathieu R."/>
            <person name="Endo H."/>
            <person name="Kuwata A."/>
            <person name="Ogata H."/>
        </authorList>
    </citation>
    <scope>NUCLEOTIDE SEQUENCE</scope>
</reference>
<keyword evidence="3" id="KW-1185">Reference proteome</keyword>
<comment type="caution">
    <text evidence="2">The sequence shown here is derived from an EMBL/GenBank/DDBJ whole genome shotgun (WGS) entry which is preliminary data.</text>
</comment>
<protein>
    <submittedName>
        <fullName evidence="2">Uncharacterized protein</fullName>
    </submittedName>
</protein>
<gene>
    <name evidence="2" type="ORF">TrRE_jg1968</name>
</gene>